<evidence type="ECO:0000313" key="4">
    <source>
        <dbReference type="EMBL" id="RXW25771.1"/>
    </source>
</evidence>
<evidence type="ECO:0000256" key="1">
    <source>
        <dbReference type="ARBA" id="ARBA00023125"/>
    </source>
</evidence>
<dbReference type="SUPFAM" id="SSF50249">
    <property type="entry name" value="Nucleic acid-binding proteins"/>
    <property type="match status" value="1"/>
</dbReference>
<keyword evidence="5" id="KW-1185">Reference proteome</keyword>
<dbReference type="Gene3D" id="2.40.50.140">
    <property type="entry name" value="Nucleic acid-binding proteins"/>
    <property type="match status" value="1"/>
</dbReference>
<dbReference type="Pfam" id="PF00436">
    <property type="entry name" value="SSB"/>
    <property type="match status" value="1"/>
</dbReference>
<dbReference type="AlphaFoldDB" id="A0A4Q2E0D1"/>
<dbReference type="OrthoDB" id="1078367at2759"/>
<proteinExistence type="predicted"/>
<evidence type="ECO:0000313" key="5">
    <source>
        <dbReference type="Proteomes" id="UP000290288"/>
    </source>
</evidence>
<dbReference type="STRING" id="2316362.A0A4Q2E0D1"/>
<sequence length="158" mass="18025">MLSALRSSVFRPSSLRAFSTSAARRYDVAKLTLVGTLVRDPEARFTKSEKEYMVYTVATNDYPPPPPDANGERQQSSTTFHRILSFTAHQIKYLKTLRKGSRVFVEANYEVREPEAGADPSTPRGQRQIFLRQDSIRILNGPRHREQEHDASHESEAF</sequence>
<reference evidence="4 5" key="1">
    <citation type="submission" date="2019-01" db="EMBL/GenBank/DDBJ databases">
        <title>Draft genome sequence of Psathyrella aberdarensis IHI B618.</title>
        <authorList>
            <person name="Buettner E."/>
            <person name="Kellner H."/>
        </authorList>
    </citation>
    <scope>NUCLEOTIDE SEQUENCE [LARGE SCALE GENOMIC DNA]</scope>
    <source>
        <strain evidence="4 5">IHI B618</strain>
    </source>
</reference>
<dbReference type="InterPro" id="IPR000424">
    <property type="entry name" value="Primosome_PriB/ssb"/>
</dbReference>
<dbReference type="InterPro" id="IPR012340">
    <property type="entry name" value="NA-bd_OB-fold"/>
</dbReference>
<feature type="region of interest" description="Disordered" evidence="3">
    <location>
        <begin position="134"/>
        <end position="158"/>
    </location>
</feature>
<keyword evidence="1 2" id="KW-0238">DNA-binding</keyword>
<dbReference type="GO" id="GO:0003697">
    <property type="term" value="F:single-stranded DNA binding"/>
    <property type="evidence" value="ECO:0007669"/>
    <property type="project" value="InterPro"/>
</dbReference>
<protein>
    <recommendedName>
        <fullName evidence="6">Nucleic acid-binding protein</fullName>
    </recommendedName>
</protein>
<organism evidence="4 5">
    <name type="scientific">Candolleomyces aberdarensis</name>
    <dbReference type="NCBI Taxonomy" id="2316362"/>
    <lineage>
        <taxon>Eukaryota</taxon>
        <taxon>Fungi</taxon>
        <taxon>Dikarya</taxon>
        <taxon>Basidiomycota</taxon>
        <taxon>Agaricomycotina</taxon>
        <taxon>Agaricomycetes</taxon>
        <taxon>Agaricomycetidae</taxon>
        <taxon>Agaricales</taxon>
        <taxon>Agaricineae</taxon>
        <taxon>Psathyrellaceae</taxon>
        <taxon>Candolleomyces</taxon>
    </lineage>
</organism>
<name>A0A4Q2E0D1_9AGAR</name>
<dbReference type="CDD" id="cd04496">
    <property type="entry name" value="SSB_OBF"/>
    <property type="match status" value="1"/>
</dbReference>
<evidence type="ECO:0000256" key="2">
    <source>
        <dbReference type="PROSITE-ProRule" id="PRU00252"/>
    </source>
</evidence>
<comment type="caution">
    <text evidence="4">The sequence shown here is derived from an EMBL/GenBank/DDBJ whole genome shotgun (WGS) entry which is preliminary data.</text>
</comment>
<accession>A0A4Q2E0D1</accession>
<dbReference type="Proteomes" id="UP000290288">
    <property type="component" value="Unassembled WGS sequence"/>
</dbReference>
<evidence type="ECO:0008006" key="6">
    <source>
        <dbReference type="Google" id="ProtNLM"/>
    </source>
</evidence>
<dbReference type="EMBL" id="SDEE01000001">
    <property type="protein sequence ID" value="RXW25771.1"/>
    <property type="molecule type" value="Genomic_DNA"/>
</dbReference>
<feature type="compositionally biased region" description="Basic and acidic residues" evidence="3">
    <location>
        <begin position="143"/>
        <end position="158"/>
    </location>
</feature>
<evidence type="ECO:0000256" key="3">
    <source>
        <dbReference type="SAM" id="MobiDB-lite"/>
    </source>
</evidence>
<gene>
    <name evidence="4" type="ORF">EST38_g54</name>
</gene>
<dbReference type="PROSITE" id="PS50935">
    <property type="entry name" value="SSB"/>
    <property type="match status" value="1"/>
</dbReference>